<gene>
    <name evidence="2" type="ORF">M5D96_003741</name>
</gene>
<name>A0A9P9YTE6_9MUSC</name>
<dbReference type="Proteomes" id="UP001059596">
    <property type="component" value="Unassembled WGS sequence"/>
</dbReference>
<feature type="region of interest" description="Disordered" evidence="1">
    <location>
        <begin position="22"/>
        <end position="91"/>
    </location>
</feature>
<proteinExistence type="predicted"/>
<feature type="compositionally biased region" description="Basic and acidic residues" evidence="1">
    <location>
        <begin position="40"/>
        <end position="52"/>
    </location>
</feature>
<organism evidence="2 3">
    <name type="scientific">Drosophila gunungcola</name>
    <name type="common">fruit fly</name>
    <dbReference type="NCBI Taxonomy" id="103775"/>
    <lineage>
        <taxon>Eukaryota</taxon>
        <taxon>Metazoa</taxon>
        <taxon>Ecdysozoa</taxon>
        <taxon>Arthropoda</taxon>
        <taxon>Hexapoda</taxon>
        <taxon>Insecta</taxon>
        <taxon>Pterygota</taxon>
        <taxon>Neoptera</taxon>
        <taxon>Endopterygota</taxon>
        <taxon>Diptera</taxon>
        <taxon>Brachycera</taxon>
        <taxon>Muscomorpha</taxon>
        <taxon>Ephydroidea</taxon>
        <taxon>Drosophilidae</taxon>
        <taxon>Drosophila</taxon>
        <taxon>Sophophora</taxon>
    </lineage>
</organism>
<comment type="caution">
    <text evidence="2">The sequence shown here is derived from an EMBL/GenBank/DDBJ whole genome shotgun (WGS) entry which is preliminary data.</text>
</comment>
<evidence type="ECO:0000313" key="3">
    <source>
        <dbReference type="Proteomes" id="UP001059596"/>
    </source>
</evidence>
<evidence type="ECO:0000313" key="2">
    <source>
        <dbReference type="EMBL" id="KAI8042428.1"/>
    </source>
</evidence>
<evidence type="ECO:0000256" key="1">
    <source>
        <dbReference type="SAM" id="MobiDB-lite"/>
    </source>
</evidence>
<feature type="compositionally biased region" description="Polar residues" evidence="1">
    <location>
        <begin position="24"/>
        <end position="37"/>
    </location>
</feature>
<dbReference type="EMBL" id="JAMKOV010000002">
    <property type="protein sequence ID" value="KAI8042428.1"/>
    <property type="molecule type" value="Genomic_DNA"/>
</dbReference>
<protein>
    <submittedName>
        <fullName evidence="2">Uncharacterized protein</fullName>
    </submittedName>
</protein>
<reference evidence="2" key="1">
    <citation type="journal article" date="2023" name="Genome Biol. Evol.">
        <title>Long-read-based Genome Assembly of Drosophila gunungcola Reveals Fewer Chemosensory Genes in Flower-breeding Species.</title>
        <authorList>
            <person name="Negi A."/>
            <person name="Liao B.Y."/>
            <person name="Yeh S.D."/>
        </authorList>
    </citation>
    <scope>NUCLEOTIDE SEQUENCE</scope>
    <source>
        <strain evidence="2">Sukarami</strain>
    </source>
</reference>
<keyword evidence="3" id="KW-1185">Reference proteome</keyword>
<dbReference type="AlphaFoldDB" id="A0A9P9YTE6"/>
<accession>A0A9P9YTE6</accession>
<sequence>MDTYVHTYKCTYRQANVLSHIPSDAQTEQYRTEQNCPVRNRTERGAEIEIQSRRLTRRATEPNLNPNPNPNPKTNRTKQTPNLSETQQTFY</sequence>
<feature type="compositionally biased region" description="Low complexity" evidence="1">
    <location>
        <begin position="72"/>
        <end position="82"/>
    </location>
</feature>